<dbReference type="Proteomes" id="UP000319836">
    <property type="component" value="Unassembled WGS sequence"/>
</dbReference>
<evidence type="ECO:0000256" key="1">
    <source>
        <dbReference type="ARBA" id="ARBA00006739"/>
    </source>
</evidence>
<comment type="caution">
    <text evidence="7">The sequence shown here is derived from an EMBL/GenBank/DDBJ whole genome shotgun (WGS) entry which is preliminary data.</text>
</comment>
<feature type="compositionally biased region" description="Basic and acidic residues" evidence="4">
    <location>
        <begin position="1"/>
        <end position="19"/>
    </location>
</feature>
<gene>
    <name evidence="7" type="ORF">E6K80_12115</name>
</gene>
<evidence type="ECO:0000256" key="5">
    <source>
        <dbReference type="SAM" id="Phobius"/>
    </source>
</evidence>
<feature type="transmembrane region" description="Helical" evidence="5">
    <location>
        <begin position="377"/>
        <end position="398"/>
    </location>
</feature>
<proteinExistence type="inferred from homology"/>
<dbReference type="CDD" id="cd02525">
    <property type="entry name" value="Succinoglycan_BP_ExoA"/>
    <property type="match status" value="1"/>
</dbReference>
<feature type="region of interest" description="Disordered" evidence="4">
    <location>
        <begin position="1"/>
        <end position="26"/>
    </location>
</feature>
<name>A0A538U0C0_UNCEI</name>
<dbReference type="PANTHER" id="PTHR43179">
    <property type="entry name" value="RHAMNOSYLTRANSFERASE WBBL"/>
    <property type="match status" value="1"/>
</dbReference>
<evidence type="ECO:0000259" key="6">
    <source>
        <dbReference type="Pfam" id="PF00535"/>
    </source>
</evidence>
<feature type="domain" description="Glycosyltransferase 2-like" evidence="6">
    <location>
        <begin position="81"/>
        <end position="249"/>
    </location>
</feature>
<keyword evidence="5" id="KW-1133">Transmembrane helix</keyword>
<evidence type="ECO:0000256" key="4">
    <source>
        <dbReference type="SAM" id="MobiDB-lite"/>
    </source>
</evidence>
<dbReference type="SUPFAM" id="SSF53448">
    <property type="entry name" value="Nucleotide-diphospho-sugar transferases"/>
    <property type="match status" value="1"/>
</dbReference>
<organism evidence="7 8">
    <name type="scientific">Eiseniibacteriota bacterium</name>
    <dbReference type="NCBI Taxonomy" id="2212470"/>
    <lineage>
        <taxon>Bacteria</taxon>
        <taxon>Candidatus Eiseniibacteriota</taxon>
    </lineage>
</organism>
<evidence type="ECO:0000256" key="2">
    <source>
        <dbReference type="ARBA" id="ARBA00022676"/>
    </source>
</evidence>
<sequence>MVDARVRSLDLGRREPGDARRRRRAAALGGGARGVADRRSALALGAALRHGRTLPSALRPRSARLRASSGSRAVSAAPAVTVIMPIRNEGSFIERSLGAVIAQDLPSGRMEILVADGRSTDDTRARIAELARRYPEVPIEVIDNPGGIVPTGMNVALRRARGEVVVRVDGHTIVEADYARRCLEALERTGADCVGGRMDAVADAAFGRAVSLATSSPFGVGGARFHYSPREEDVDTVYMGAWRRDVFRRLGGFDEEMVRNQDDELSYRIRERGGRIVLDPAIRSRYYPRSTLRTLWRQYFQYGYWKVRVMQKHPLQMRARHFAPPALAAALALGALLAPFAAPIRLGFLALALIYLLALLGASSWTARRADLASAPWLPVVFAILHLAYGAGFLVGLLRFGGRWGERPIEAAP</sequence>
<evidence type="ECO:0000313" key="8">
    <source>
        <dbReference type="Proteomes" id="UP000319836"/>
    </source>
</evidence>
<feature type="transmembrane region" description="Helical" evidence="5">
    <location>
        <begin position="348"/>
        <end position="365"/>
    </location>
</feature>
<keyword evidence="2" id="KW-0328">Glycosyltransferase</keyword>
<feature type="transmembrane region" description="Helical" evidence="5">
    <location>
        <begin position="322"/>
        <end position="341"/>
    </location>
</feature>
<accession>A0A538U0C0</accession>
<dbReference type="InterPro" id="IPR029044">
    <property type="entry name" value="Nucleotide-diphossugar_trans"/>
</dbReference>
<dbReference type="PANTHER" id="PTHR43179:SF12">
    <property type="entry name" value="GALACTOFURANOSYLTRANSFERASE GLFT2"/>
    <property type="match status" value="1"/>
</dbReference>
<dbReference type="AlphaFoldDB" id="A0A538U0C0"/>
<evidence type="ECO:0000256" key="3">
    <source>
        <dbReference type="ARBA" id="ARBA00022679"/>
    </source>
</evidence>
<keyword evidence="5" id="KW-0812">Transmembrane</keyword>
<dbReference type="InterPro" id="IPR001173">
    <property type="entry name" value="Glyco_trans_2-like"/>
</dbReference>
<dbReference type="Pfam" id="PF00535">
    <property type="entry name" value="Glycos_transf_2"/>
    <property type="match status" value="1"/>
</dbReference>
<keyword evidence="5" id="KW-0472">Membrane</keyword>
<reference evidence="7 8" key="1">
    <citation type="journal article" date="2019" name="Nat. Microbiol.">
        <title>Mediterranean grassland soil C-N compound turnover is dependent on rainfall and depth, and is mediated by genomically divergent microorganisms.</title>
        <authorList>
            <person name="Diamond S."/>
            <person name="Andeer P.F."/>
            <person name="Li Z."/>
            <person name="Crits-Christoph A."/>
            <person name="Burstein D."/>
            <person name="Anantharaman K."/>
            <person name="Lane K.R."/>
            <person name="Thomas B.C."/>
            <person name="Pan C."/>
            <person name="Northen T.R."/>
            <person name="Banfield J.F."/>
        </authorList>
    </citation>
    <scope>NUCLEOTIDE SEQUENCE [LARGE SCALE GENOMIC DNA]</scope>
    <source>
        <strain evidence="7">WS_10</strain>
    </source>
</reference>
<dbReference type="EMBL" id="VBPA01000312">
    <property type="protein sequence ID" value="TMQ69303.1"/>
    <property type="molecule type" value="Genomic_DNA"/>
</dbReference>
<keyword evidence="3 7" id="KW-0808">Transferase</keyword>
<dbReference type="GO" id="GO:0016757">
    <property type="term" value="F:glycosyltransferase activity"/>
    <property type="evidence" value="ECO:0007669"/>
    <property type="project" value="UniProtKB-KW"/>
</dbReference>
<dbReference type="Gene3D" id="3.90.550.10">
    <property type="entry name" value="Spore Coat Polysaccharide Biosynthesis Protein SpsA, Chain A"/>
    <property type="match status" value="1"/>
</dbReference>
<evidence type="ECO:0000313" key="7">
    <source>
        <dbReference type="EMBL" id="TMQ69303.1"/>
    </source>
</evidence>
<protein>
    <submittedName>
        <fullName evidence="7">Glycosyltransferase family 2 protein</fullName>
    </submittedName>
</protein>
<comment type="similarity">
    <text evidence="1">Belongs to the glycosyltransferase 2 family.</text>
</comment>